<dbReference type="EMBL" id="QFXC01000003">
    <property type="protein sequence ID" value="RDH85733.1"/>
    <property type="molecule type" value="Genomic_DNA"/>
</dbReference>
<sequence length="370" mass="42122">MSVIGEVDFMAVCIRYGILSVILLIFSIKAVQAESDAQQDLLFFLNAGPVYHQITSEDGIEENDFTFGAGILYSYLETDLRFLAEYFISTEESELERLQMGWQVDDDVIGWLGRFHSPSLYWNSVYHHGRYLQTSISRPLAEKFEDEGGVFPTHVSGFMFEGGYKLQGMSAIQSTLSFGLTSVIDDHGLVPFDLLDANNKSKNAVDVRIAYLTDQLGENQFGLTMSWASLVVGDNDVAVQQGLQRVDQSKVGAYVDWSMQEWRILSNLTYINNQMINQLQNKTDSFSTAYFQAEYKVDHDWIFFGRVEDTYSADNSDYLQLFPSAIVEREMLGLRFDFYKNHALTVEFSNIKLQSGDFGQAWLQWSAVFP</sequence>
<organism evidence="1 2">
    <name type="scientific">endosymbiont of Galathealinum brachiosum</name>
    <dbReference type="NCBI Taxonomy" id="2200906"/>
    <lineage>
        <taxon>Bacteria</taxon>
        <taxon>Pseudomonadati</taxon>
        <taxon>Pseudomonadota</taxon>
        <taxon>Gammaproteobacteria</taxon>
        <taxon>sulfur-oxidizing symbionts</taxon>
    </lineage>
</organism>
<dbReference type="Proteomes" id="UP000254266">
    <property type="component" value="Unassembled WGS sequence"/>
</dbReference>
<proteinExistence type="predicted"/>
<name>A0A370DLL2_9GAMM</name>
<evidence type="ECO:0008006" key="3">
    <source>
        <dbReference type="Google" id="ProtNLM"/>
    </source>
</evidence>
<dbReference type="AlphaFoldDB" id="A0A370DLL2"/>
<gene>
    <name evidence="1" type="ORF">DIZ80_02050</name>
</gene>
<keyword evidence="2" id="KW-1185">Reference proteome</keyword>
<protein>
    <recommendedName>
        <fullName evidence="3">Porin domain-containing protein</fullName>
    </recommendedName>
</protein>
<dbReference type="SUPFAM" id="SSF56935">
    <property type="entry name" value="Porins"/>
    <property type="match status" value="1"/>
</dbReference>
<evidence type="ECO:0000313" key="2">
    <source>
        <dbReference type="Proteomes" id="UP000254266"/>
    </source>
</evidence>
<reference evidence="1 2" key="1">
    <citation type="journal article" date="2018" name="ISME J.">
        <title>Endosymbiont genomes yield clues of tubeworm success.</title>
        <authorList>
            <person name="Li Y."/>
            <person name="Liles M.R."/>
            <person name="Halanych K.M."/>
        </authorList>
    </citation>
    <scope>NUCLEOTIDE SEQUENCE [LARGE SCALE GENOMIC DNA]</scope>
    <source>
        <strain evidence="1">A1464</strain>
    </source>
</reference>
<evidence type="ECO:0000313" key="1">
    <source>
        <dbReference type="EMBL" id="RDH85733.1"/>
    </source>
</evidence>
<comment type="caution">
    <text evidence="1">The sequence shown here is derived from an EMBL/GenBank/DDBJ whole genome shotgun (WGS) entry which is preliminary data.</text>
</comment>
<accession>A0A370DLL2</accession>